<feature type="compositionally biased region" description="Basic and acidic residues" evidence="1">
    <location>
        <begin position="173"/>
        <end position="188"/>
    </location>
</feature>
<feature type="region of interest" description="Disordered" evidence="1">
    <location>
        <begin position="616"/>
        <end position="640"/>
    </location>
</feature>
<dbReference type="EMBL" id="OC007872">
    <property type="protein sequence ID" value="CAD7266888.1"/>
    <property type="molecule type" value="Genomic_DNA"/>
</dbReference>
<feature type="compositionally biased region" description="Polar residues" evidence="1">
    <location>
        <begin position="352"/>
        <end position="362"/>
    </location>
</feature>
<organism evidence="2">
    <name type="scientific">Timema shepardi</name>
    <name type="common">Walking stick</name>
    <dbReference type="NCBI Taxonomy" id="629360"/>
    <lineage>
        <taxon>Eukaryota</taxon>
        <taxon>Metazoa</taxon>
        <taxon>Ecdysozoa</taxon>
        <taxon>Arthropoda</taxon>
        <taxon>Hexapoda</taxon>
        <taxon>Insecta</taxon>
        <taxon>Pterygota</taxon>
        <taxon>Neoptera</taxon>
        <taxon>Polyneoptera</taxon>
        <taxon>Phasmatodea</taxon>
        <taxon>Timematodea</taxon>
        <taxon>Timematoidea</taxon>
        <taxon>Timematidae</taxon>
        <taxon>Timema</taxon>
    </lineage>
</organism>
<name>A0A7R9B611_TIMSH</name>
<reference evidence="2" key="1">
    <citation type="submission" date="2020-11" db="EMBL/GenBank/DDBJ databases">
        <authorList>
            <person name="Tran Van P."/>
        </authorList>
    </citation>
    <scope>NUCLEOTIDE SEQUENCE</scope>
</reference>
<feature type="region of interest" description="Disordered" evidence="1">
    <location>
        <begin position="319"/>
        <end position="367"/>
    </location>
</feature>
<feature type="compositionally biased region" description="Polar residues" evidence="1">
    <location>
        <begin position="200"/>
        <end position="211"/>
    </location>
</feature>
<gene>
    <name evidence="2" type="ORF">TSIB3V08_LOCUS10902</name>
</gene>
<feature type="compositionally biased region" description="Basic and acidic residues" evidence="1">
    <location>
        <begin position="627"/>
        <end position="640"/>
    </location>
</feature>
<dbReference type="AlphaFoldDB" id="A0A7R9B611"/>
<feature type="compositionally biased region" description="Polar residues" evidence="1">
    <location>
        <begin position="448"/>
        <end position="468"/>
    </location>
</feature>
<feature type="compositionally biased region" description="Basic and acidic residues" evidence="1">
    <location>
        <begin position="797"/>
        <end position="811"/>
    </location>
</feature>
<feature type="region of interest" description="Disordered" evidence="1">
    <location>
        <begin position="782"/>
        <end position="811"/>
    </location>
</feature>
<sequence>MNTPSETSSSLLESMAPENTHCGDGCVETRSNMYVTPKDRQHDWRHTLTRSEREFELRRAHKGINTGYTAGRLKTRKTSVHISVRSKIAHTALTGIGVTHSRTSSRQECGYKLEQEPLSLFLLEKQQTNNSNARNQSRQRSATSVFTIMKVARNTTHSSRSVTSITETEEAPFNDKEGRRIHSRRQFESRFGVRQIHSKPLSTSHPPTAHTSRPLKPPSVPKDKENSPPANSGKEWSSHHYLCDQDKRHMSTQFPSFCENISLQSKSVRHGSEIESSNRRDVCFQVPSEDRSDGTGQFRDQNVNVLRKRSVCIQVPSEHEVLSERGSGRRHQEQDRVSGAPTGVRSHAHPTEQCSTQVSSAPTGVRSHAHPTEQCITQVSGAPTGVRSHAHPTEQCSTQVSGARTHPTEQCSTQVSGAPTHPTEQCITQVSGAPTGVRSHAHPTEQCSTQVSGAPTHPTEQCSTQVSGAPTGVRSHAHPTEQCSTQVSGAPTGVRSHAHPTEQCSGSCKESSTQTRTVVITPRSSGHTGTLESILDISRDKDHHEPQPYDSGRDTPMCCCECRKVLKELLLENKKHVRRKKEQPIKHLPDNTGLKKCFNCGIRPVSDMGQNVEFTGNSSSSMASKPINKESRPAKAPRFTERKTVATETVATSAVQTSSSVRAMPVIRPHWFSPEDIDRRLSKRCPCCFALEEDLEPKTKISPCRCHLEDTSPVGTTTHQTVGCDLPVDPPTKTASKPPIGYILTVESSSSLLLSEEEDMMRRMSLEEVQIKIPSRRPFVHTKEVLGESSGVSSKKSMRETPSEKKRPKERKLTLQKLMAKKRVSSKVLWLVTFPFGTARAFNSTENSKGMSLKNTKTRNISKGGGESDASIFIVVVANLESFLQCRGTVNGYMVCWEAAPYIVVNLIRMGESRKNDKHENIEKGNYGGGRAGREN</sequence>
<feature type="region of interest" description="Disordered" evidence="1">
    <location>
        <begin position="155"/>
        <end position="237"/>
    </location>
</feature>
<feature type="compositionally biased region" description="Basic and acidic residues" evidence="1">
    <location>
        <begin position="270"/>
        <end position="293"/>
    </location>
</feature>
<evidence type="ECO:0000313" key="2">
    <source>
        <dbReference type="EMBL" id="CAD7266888.1"/>
    </source>
</evidence>
<feature type="region of interest" description="Disordered" evidence="1">
    <location>
        <begin position="448"/>
        <end position="509"/>
    </location>
</feature>
<feature type="region of interest" description="Disordered" evidence="1">
    <location>
        <begin position="269"/>
        <end position="298"/>
    </location>
</feature>
<feature type="compositionally biased region" description="Polar residues" evidence="1">
    <location>
        <begin position="155"/>
        <end position="166"/>
    </location>
</feature>
<evidence type="ECO:0000256" key="1">
    <source>
        <dbReference type="SAM" id="MobiDB-lite"/>
    </source>
</evidence>
<feature type="compositionally biased region" description="Basic and acidic residues" evidence="1">
    <location>
        <begin position="319"/>
        <end position="336"/>
    </location>
</feature>
<protein>
    <submittedName>
        <fullName evidence="2">Uncharacterized protein</fullName>
    </submittedName>
</protein>
<accession>A0A7R9B611</accession>
<proteinExistence type="predicted"/>